<evidence type="ECO:0000313" key="3">
    <source>
        <dbReference type="Proteomes" id="UP000561011"/>
    </source>
</evidence>
<reference evidence="2 3" key="1">
    <citation type="submission" date="2020-07" db="EMBL/GenBank/DDBJ databases">
        <title>MOT database genomes.</title>
        <authorList>
            <person name="Joseph S."/>
            <person name="Aduse-Opoku J."/>
            <person name="Hashim A."/>
            <person name="Wade W."/>
            <person name="Curtis M."/>
        </authorList>
    </citation>
    <scope>NUCLEOTIDE SEQUENCE [LARGE SCALE GENOMIC DNA]</scope>
    <source>
        <strain evidence="2 3">DSM 100099</strain>
    </source>
</reference>
<keyword evidence="3" id="KW-1185">Reference proteome</keyword>
<accession>A0A853EQ94</accession>
<organism evidence="2 3">
    <name type="scientific">Sanguibacter inulinus</name>
    <dbReference type="NCBI Taxonomy" id="60922"/>
    <lineage>
        <taxon>Bacteria</taxon>
        <taxon>Bacillati</taxon>
        <taxon>Actinomycetota</taxon>
        <taxon>Actinomycetes</taxon>
        <taxon>Micrococcales</taxon>
        <taxon>Sanguibacteraceae</taxon>
        <taxon>Sanguibacter</taxon>
    </lineage>
</organism>
<evidence type="ECO:0000256" key="1">
    <source>
        <dbReference type="SAM" id="Phobius"/>
    </source>
</evidence>
<proteinExistence type="predicted"/>
<evidence type="ECO:0000313" key="2">
    <source>
        <dbReference type="EMBL" id="NYS92785.1"/>
    </source>
</evidence>
<keyword evidence="1" id="KW-0812">Transmembrane</keyword>
<protein>
    <submittedName>
        <fullName evidence="2">Uncharacterized protein</fullName>
    </submittedName>
</protein>
<dbReference type="EMBL" id="JACBYE010000007">
    <property type="protein sequence ID" value="NYS92785.1"/>
    <property type="molecule type" value="Genomic_DNA"/>
</dbReference>
<gene>
    <name evidence="2" type="ORF">HZZ10_04485</name>
</gene>
<comment type="caution">
    <text evidence="2">The sequence shown here is derived from an EMBL/GenBank/DDBJ whole genome shotgun (WGS) entry which is preliminary data.</text>
</comment>
<keyword evidence="1" id="KW-1133">Transmembrane helix</keyword>
<keyword evidence="1" id="KW-0472">Membrane</keyword>
<sequence>MTDYPRISTVPVEAWTGPEDDPVPVWRRIASFAVPFAVVALVWAFVPWAAPWGVVTAVVVVAIVQTVRDVRRARGRGRRTS</sequence>
<dbReference type="Proteomes" id="UP000561011">
    <property type="component" value="Unassembled WGS sequence"/>
</dbReference>
<feature type="transmembrane region" description="Helical" evidence="1">
    <location>
        <begin position="52"/>
        <end position="70"/>
    </location>
</feature>
<name>A0A853EQ94_9MICO</name>
<dbReference type="AlphaFoldDB" id="A0A853EQ94"/>
<dbReference type="RefSeq" id="WP_179912579.1">
    <property type="nucleotide sequence ID" value="NZ_JACBYE010000007.1"/>
</dbReference>